<accession>A0A1N7RQP9</accession>
<comment type="caution">
    <text evidence="1">The sequence shown here is derived from an EMBL/GenBank/DDBJ whole genome shotgun (WGS) entry which is preliminary data.</text>
</comment>
<gene>
    <name evidence="1" type="ORF">BN2476_110264</name>
</gene>
<reference evidence="1" key="1">
    <citation type="submission" date="2016-12" db="EMBL/GenBank/DDBJ databases">
        <authorList>
            <person name="Moulin L."/>
        </authorList>
    </citation>
    <scope>NUCLEOTIDE SEQUENCE [LARGE SCALE GENOMIC DNA]</scope>
    <source>
        <strain evidence="1">STM 7183</strain>
    </source>
</reference>
<dbReference type="Proteomes" id="UP000195569">
    <property type="component" value="Unassembled WGS sequence"/>
</dbReference>
<proteinExistence type="predicted"/>
<evidence type="ECO:0000313" key="1">
    <source>
        <dbReference type="EMBL" id="SIT37379.1"/>
    </source>
</evidence>
<organism evidence="1 2">
    <name type="scientific">Paraburkholderia piptadeniae</name>
    <dbReference type="NCBI Taxonomy" id="1701573"/>
    <lineage>
        <taxon>Bacteria</taxon>
        <taxon>Pseudomonadati</taxon>
        <taxon>Pseudomonadota</taxon>
        <taxon>Betaproteobacteria</taxon>
        <taxon>Burkholderiales</taxon>
        <taxon>Burkholderiaceae</taxon>
        <taxon>Paraburkholderia</taxon>
    </lineage>
</organism>
<protein>
    <submittedName>
        <fullName evidence="1">Uncharacterized protein</fullName>
    </submittedName>
</protein>
<dbReference type="EMBL" id="CYGY02000011">
    <property type="protein sequence ID" value="SIT37379.1"/>
    <property type="molecule type" value="Genomic_DNA"/>
</dbReference>
<dbReference type="AlphaFoldDB" id="A0A1N7RQP9"/>
<name>A0A1N7RQP9_9BURK</name>
<sequence length="90" mass="10151">MQFLTLFYKASAECRLSSSSYVFHSITDYEETDSCRKRNATKLPSLLQCWVRVALATVASQVYRVISKSEQAPSPWLATASLPTTTARQR</sequence>
<evidence type="ECO:0000313" key="2">
    <source>
        <dbReference type="Proteomes" id="UP000195569"/>
    </source>
</evidence>
<keyword evidence="2" id="KW-1185">Reference proteome</keyword>